<reference evidence="1 2" key="2">
    <citation type="submission" date="2018-11" db="EMBL/GenBank/DDBJ databases">
        <authorList>
            <consortium name="Pathogen Informatics"/>
        </authorList>
    </citation>
    <scope>NUCLEOTIDE SEQUENCE [LARGE SCALE GENOMIC DNA]</scope>
    <source>
        <strain evidence="1 2">MHpl1</strain>
    </source>
</reference>
<dbReference type="AlphaFoldDB" id="A0A158QQH9"/>
<organism evidence="3">
    <name type="scientific">Haemonchus placei</name>
    <name type="common">Barber's pole worm</name>
    <dbReference type="NCBI Taxonomy" id="6290"/>
    <lineage>
        <taxon>Eukaryota</taxon>
        <taxon>Metazoa</taxon>
        <taxon>Ecdysozoa</taxon>
        <taxon>Nematoda</taxon>
        <taxon>Chromadorea</taxon>
        <taxon>Rhabditida</taxon>
        <taxon>Rhabditina</taxon>
        <taxon>Rhabditomorpha</taxon>
        <taxon>Strongyloidea</taxon>
        <taxon>Trichostrongylidae</taxon>
        <taxon>Haemonchus</taxon>
    </lineage>
</organism>
<keyword evidence="2" id="KW-1185">Reference proteome</keyword>
<dbReference type="EMBL" id="UZAF01018800">
    <property type="protein sequence ID" value="VDO55074.1"/>
    <property type="molecule type" value="Genomic_DNA"/>
</dbReference>
<sequence>MVAPRPRPLQALNYSEIVGRRKRHGITFIVGLIIARVATIPKATASARQALRICSPAQSSHQAGRWTTRR</sequence>
<evidence type="ECO:0000313" key="3">
    <source>
        <dbReference type="WBParaSite" id="HPLM_0001502601-mRNA-1"/>
    </source>
</evidence>
<dbReference type="WBParaSite" id="HPLM_0001502601-mRNA-1">
    <property type="protein sequence ID" value="HPLM_0001502601-mRNA-1"/>
    <property type="gene ID" value="HPLM_0001502601"/>
</dbReference>
<evidence type="ECO:0000313" key="2">
    <source>
        <dbReference type="Proteomes" id="UP000268014"/>
    </source>
</evidence>
<evidence type="ECO:0000313" key="1">
    <source>
        <dbReference type="EMBL" id="VDO55074.1"/>
    </source>
</evidence>
<accession>A0A158QQH9</accession>
<proteinExistence type="predicted"/>
<protein>
    <submittedName>
        <fullName evidence="3">Transposase</fullName>
    </submittedName>
</protein>
<gene>
    <name evidence="1" type="ORF">HPLM_LOCUS15018</name>
</gene>
<reference evidence="3" key="1">
    <citation type="submission" date="2016-04" db="UniProtKB">
        <authorList>
            <consortium name="WormBaseParasite"/>
        </authorList>
    </citation>
    <scope>IDENTIFICATION</scope>
</reference>
<dbReference type="Proteomes" id="UP000268014">
    <property type="component" value="Unassembled WGS sequence"/>
</dbReference>
<name>A0A158QQH9_HAEPC</name>